<name>A0ACC4W2B4_STRFR</name>
<dbReference type="EMBL" id="LGSP01000139">
    <property type="protein sequence ID" value="KNE78769.1"/>
    <property type="molecule type" value="Genomic_DNA"/>
</dbReference>
<sequence length="268" mass="26737">MDEDHESAYRTLVGLGGAEPAELAARLTLPEEDAARILRRLERHGLAVRSPARPGRWLAAGTARPDGTGAPRQRQPVPGAGDPAPGRTRRTADPAGQPGQPGPEGHRAGMHTAGAAGAGEGVGADSARPAVQGTTGGPDAVDLRILSLLLAGLTDASAAKQLDLGLRTVQRRVKRLMEIAGVSTRLQLGWHACEHGWPARTPTGRTAAGSGPGTGTAAGTGAGPTSGAGAGAVSGTGTGTGAHAGAGTVRRAADEQLLPGHPPPVADH</sequence>
<proteinExistence type="predicted"/>
<evidence type="ECO:0000313" key="2">
    <source>
        <dbReference type="Proteomes" id="UP000037185"/>
    </source>
</evidence>
<dbReference type="Proteomes" id="UP000037185">
    <property type="component" value="Unassembled WGS sequence"/>
</dbReference>
<keyword evidence="2" id="KW-1185">Reference proteome</keyword>
<protein>
    <submittedName>
        <fullName evidence="1">Uncharacterized protein</fullName>
    </submittedName>
</protein>
<organism evidence="1 2">
    <name type="scientific">Streptomyces fradiae</name>
    <name type="common">Streptomyces roseoflavus</name>
    <dbReference type="NCBI Taxonomy" id="1906"/>
    <lineage>
        <taxon>Bacteria</taxon>
        <taxon>Bacillati</taxon>
        <taxon>Actinomycetota</taxon>
        <taxon>Actinomycetes</taxon>
        <taxon>Kitasatosporales</taxon>
        <taxon>Streptomycetaceae</taxon>
        <taxon>Streptomyces</taxon>
    </lineage>
</organism>
<accession>A0ACC4W2B4</accession>
<comment type="caution">
    <text evidence="1">The sequence shown here is derived from an EMBL/GenBank/DDBJ whole genome shotgun (WGS) entry which is preliminary data.</text>
</comment>
<reference evidence="1" key="1">
    <citation type="submission" date="2015-07" db="EMBL/GenBank/DDBJ databases">
        <title>Draft genome sequence of Streptomyces fradiae, a resistant strain to nitron-oligomycin.</title>
        <authorList>
            <person name="Vatlin A.A."/>
            <person name="Bekker O.B."/>
            <person name="Danilenko V.N."/>
        </authorList>
    </citation>
    <scope>NUCLEOTIDE SEQUENCE</scope>
    <source>
        <strain evidence="1">Olg1-1</strain>
    </source>
</reference>
<evidence type="ECO:0000313" key="1">
    <source>
        <dbReference type="EMBL" id="KNE78769.1"/>
    </source>
</evidence>
<gene>
    <name evidence="1" type="ORF">ADZ36_31400</name>
</gene>